<dbReference type="SUPFAM" id="SSF75217">
    <property type="entry name" value="alpha/beta knot"/>
    <property type="match status" value="1"/>
</dbReference>
<comment type="function">
    <text evidence="10 12">Specifically methylates the N3 position of the uracil ring of uridine 1498 (m3U1498) in 16S rRNA. Acts on the fully assembled 30S ribosomal subunit.</text>
</comment>
<dbReference type="InterPro" id="IPR015947">
    <property type="entry name" value="PUA-like_sf"/>
</dbReference>
<dbReference type="InterPro" id="IPR006700">
    <property type="entry name" value="RsmE"/>
</dbReference>
<evidence type="ECO:0000313" key="15">
    <source>
        <dbReference type="EMBL" id="SFE28778.1"/>
    </source>
</evidence>
<dbReference type="RefSeq" id="WP_091656118.1">
    <property type="nucleotide sequence ID" value="NZ_FONT01000001.1"/>
</dbReference>
<evidence type="ECO:0000256" key="6">
    <source>
        <dbReference type="ARBA" id="ARBA00022552"/>
    </source>
</evidence>
<dbReference type="STRING" id="930128.SAMN05192532_101134"/>
<dbReference type="PANTHER" id="PTHR30027:SF3">
    <property type="entry name" value="16S RRNA (URACIL(1498)-N(3))-METHYLTRANSFERASE"/>
    <property type="match status" value="1"/>
</dbReference>
<dbReference type="EMBL" id="FONT01000001">
    <property type="protein sequence ID" value="SFE28778.1"/>
    <property type="molecule type" value="Genomic_DNA"/>
</dbReference>
<keyword evidence="6 12" id="KW-0698">rRNA processing</keyword>
<evidence type="ECO:0000256" key="8">
    <source>
        <dbReference type="ARBA" id="ARBA00022679"/>
    </source>
</evidence>
<dbReference type="Pfam" id="PF20260">
    <property type="entry name" value="PUA_4"/>
    <property type="match status" value="1"/>
</dbReference>
<comment type="subcellular location">
    <subcellularLocation>
        <location evidence="1 12">Cytoplasm</location>
    </subcellularLocation>
</comment>
<keyword evidence="8 12" id="KW-0808">Transferase</keyword>
<accession>A0A1I1ZBR7</accession>
<reference evidence="15 16" key="1">
    <citation type="submission" date="2016-10" db="EMBL/GenBank/DDBJ databases">
        <authorList>
            <person name="de Groot N.N."/>
        </authorList>
    </citation>
    <scope>NUCLEOTIDE SEQUENCE [LARGE SCALE GENOMIC DNA]</scope>
    <source>
        <strain evidence="15 16">DSM 23995</strain>
    </source>
</reference>
<proteinExistence type="inferred from homology"/>
<evidence type="ECO:0000256" key="12">
    <source>
        <dbReference type="PIRNR" id="PIRNR015601"/>
    </source>
</evidence>
<dbReference type="InterPro" id="IPR046886">
    <property type="entry name" value="RsmE_MTase_dom"/>
</dbReference>
<keyword evidence="7 12" id="KW-0489">Methyltransferase</keyword>
<dbReference type="Gene3D" id="3.40.1280.10">
    <property type="match status" value="1"/>
</dbReference>
<organism evidence="15 16">
    <name type="scientific">Alteribacillus iranensis</name>
    <dbReference type="NCBI Taxonomy" id="930128"/>
    <lineage>
        <taxon>Bacteria</taxon>
        <taxon>Bacillati</taxon>
        <taxon>Bacillota</taxon>
        <taxon>Bacilli</taxon>
        <taxon>Bacillales</taxon>
        <taxon>Bacillaceae</taxon>
        <taxon>Alteribacillus</taxon>
    </lineage>
</organism>
<dbReference type="Pfam" id="PF04452">
    <property type="entry name" value="Methyltrans_RNA"/>
    <property type="match status" value="1"/>
</dbReference>
<dbReference type="Gene3D" id="2.40.240.20">
    <property type="entry name" value="Hypothetical PUA domain-like, domain 1"/>
    <property type="match status" value="1"/>
</dbReference>
<dbReference type="GO" id="GO:0070042">
    <property type="term" value="F:rRNA (uridine-N3-)-methyltransferase activity"/>
    <property type="evidence" value="ECO:0007669"/>
    <property type="project" value="TreeGrafter"/>
</dbReference>
<dbReference type="EC" id="2.1.1.193" evidence="3 12"/>
<feature type="domain" description="Ribosomal RNA small subunit methyltransferase E PUA-like" evidence="14">
    <location>
        <begin position="18"/>
        <end position="56"/>
    </location>
</feature>
<evidence type="ECO:0000256" key="2">
    <source>
        <dbReference type="ARBA" id="ARBA00005528"/>
    </source>
</evidence>
<dbReference type="InterPro" id="IPR029028">
    <property type="entry name" value="Alpha/beta_knot_MTases"/>
</dbReference>
<feature type="domain" description="Ribosomal RNA small subunit methyltransferase E methyltransferase" evidence="13">
    <location>
        <begin position="73"/>
        <end position="239"/>
    </location>
</feature>
<evidence type="ECO:0000256" key="1">
    <source>
        <dbReference type="ARBA" id="ARBA00004496"/>
    </source>
</evidence>
<name>A0A1I1ZBR7_9BACI</name>
<dbReference type="Proteomes" id="UP000199516">
    <property type="component" value="Unassembled WGS sequence"/>
</dbReference>
<dbReference type="GO" id="GO:0005737">
    <property type="term" value="C:cytoplasm"/>
    <property type="evidence" value="ECO:0007669"/>
    <property type="project" value="UniProtKB-SubCell"/>
</dbReference>
<comment type="catalytic activity">
    <reaction evidence="11 12">
        <text>uridine(1498) in 16S rRNA + S-adenosyl-L-methionine = N(3)-methyluridine(1498) in 16S rRNA + S-adenosyl-L-homocysteine + H(+)</text>
        <dbReference type="Rhea" id="RHEA:42920"/>
        <dbReference type="Rhea" id="RHEA-COMP:10283"/>
        <dbReference type="Rhea" id="RHEA-COMP:10284"/>
        <dbReference type="ChEBI" id="CHEBI:15378"/>
        <dbReference type="ChEBI" id="CHEBI:57856"/>
        <dbReference type="ChEBI" id="CHEBI:59789"/>
        <dbReference type="ChEBI" id="CHEBI:65315"/>
        <dbReference type="ChEBI" id="CHEBI:74502"/>
        <dbReference type="EC" id="2.1.1.193"/>
    </reaction>
</comment>
<sequence>MQRYFLDPEQFTSAEVYLEGEEAKHISKVMRMEEGDQIICLDNKGRQALCVITEVAQGLVKANIKKELDHHPELPIKVTIAQALIKGDKLDYVIQKGTEFGASSFTLYAAERSVVKWDRGKSRKKLDRLKKIAKEAAEQSERLFIPEINYCTSLEQLIADHDSGPVIALHEDTARSGKHKGLRELFNSHLRSLFVLVGPEGGFSEKEANWMHDYQVNMVSLGPRILRSESAALYLLAALSYQYELSR</sequence>
<evidence type="ECO:0000256" key="9">
    <source>
        <dbReference type="ARBA" id="ARBA00022691"/>
    </source>
</evidence>
<dbReference type="PANTHER" id="PTHR30027">
    <property type="entry name" value="RIBOSOMAL RNA SMALL SUBUNIT METHYLTRANSFERASE E"/>
    <property type="match status" value="1"/>
</dbReference>
<dbReference type="CDD" id="cd18084">
    <property type="entry name" value="RsmE-like"/>
    <property type="match status" value="1"/>
</dbReference>
<dbReference type="NCBIfam" id="TIGR00046">
    <property type="entry name" value="RsmE family RNA methyltransferase"/>
    <property type="match status" value="1"/>
</dbReference>
<dbReference type="AlphaFoldDB" id="A0A1I1ZBR7"/>
<evidence type="ECO:0000313" key="16">
    <source>
        <dbReference type="Proteomes" id="UP000199516"/>
    </source>
</evidence>
<keyword evidence="16" id="KW-1185">Reference proteome</keyword>
<evidence type="ECO:0000256" key="5">
    <source>
        <dbReference type="ARBA" id="ARBA00022490"/>
    </source>
</evidence>
<keyword evidence="9 12" id="KW-0949">S-adenosyl-L-methionine</keyword>
<dbReference type="PIRSF" id="PIRSF015601">
    <property type="entry name" value="MTase_slr0722"/>
    <property type="match status" value="1"/>
</dbReference>
<evidence type="ECO:0000256" key="10">
    <source>
        <dbReference type="ARBA" id="ARBA00025699"/>
    </source>
</evidence>
<gene>
    <name evidence="15" type="ORF">SAMN05192532_101134</name>
</gene>
<evidence type="ECO:0000256" key="3">
    <source>
        <dbReference type="ARBA" id="ARBA00012328"/>
    </source>
</evidence>
<comment type="similarity">
    <text evidence="2 12">Belongs to the RNA methyltransferase RsmE family.</text>
</comment>
<evidence type="ECO:0000256" key="11">
    <source>
        <dbReference type="ARBA" id="ARBA00047944"/>
    </source>
</evidence>
<dbReference type="GO" id="GO:0070475">
    <property type="term" value="P:rRNA base methylation"/>
    <property type="evidence" value="ECO:0007669"/>
    <property type="project" value="TreeGrafter"/>
</dbReference>
<dbReference type="SUPFAM" id="SSF88697">
    <property type="entry name" value="PUA domain-like"/>
    <property type="match status" value="1"/>
</dbReference>
<evidence type="ECO:0000256" key="7">
    <source>
        <dbReference type="ARBA" id="ARBA00022603"/>
    </source>
</evidence>
<keyword evidence="5 12" id="KW-0963">Cytoplasm</keyword>
<evidence type="ECO:0000259" key="14">
    <source>
        <dbReference type="Pfam" id="PF20260"/>
    </source>
</evidence>
<dbReference type="InterPro" id="IPR029026">
    <property type="entry name" value="tRNA_m1G_MTases_N"/>
</dbReference>
<dbReference type="InterPro" id="IPR046887">
    <property type="entry name" value="RsmE_PUA-like"/>
</dbReference>
<evidence type="ECO:0000259" key="13">
    <source>
        <dbReference type="Pfam" id="PF04452"/>
    </source>
</evidence>
<protein>
    <recommendedName>
        <fullName evidence="4 12">Ribosomal RNA small subunit methyltransferase E</fullName>
        <ecNumber evidence="3 12">2.1.1.193</ecNumber>
    </recommendedName>
</protein>
<evidence type="ECO:0000256" key="4">
    <source>
        <dbReference type="ARBA" id="ARBA00013673"/>
    </source>
</evidence>